<feature type="transmembrane region" description="Helical" evidence="2">
    <location>
        <begin position="197"/>
        <end position="220"/>
    </location>
</feature>
<name>A0A2P5Z561_9XANT</name>
<dbReference type="PANTHER" id="PTHR34219">
    <property type="entry name" value="IRON-REGULATED INNER MEMBRANE PROTEIN-RELATED"/>
    <property type="match status" value="1"/>
</dbReference>
<keyword evidence="2" id="KW-0812">Transmembrane</keyword>
<dbReference type="OrthoDB" id="9776609at2"/>
<feature type="transmembrane region" description="Helical" evidence="2">
    <location>
        <begin position="12"/>
        <end position="36"/>
    </location>
</feature>
<keyword evidence="2" id="KW-1133">Transmembrane helix</keyword>
<feature type="transmembrane region" description="Helical" evidence="2">
    <location>
        <begin position="349"/>
        <end position="371"/>
    </location>
</feature>
<feature type="region of interest" description="Disordered" evidence="1">
    <location>
        <begin position="517"/>
        <end position="538"/>
    </location>
</feature>
<comment type="caution">
    <text evidence="3">The sequence shown here is derived from an EMBL/GenBank/DDBJ whole genome shotgun (WGS) entry which is preliminary data.</text>
</comment>
<feature type="transmembrane region" description="Helical" evidence="2">
    <location>
        <begin position="392"/>
        <end position="411"/>
    </location>
</feature>
<evidence type="ECO:0000313" key="4">
    <source>
        <dbReference type="Proteomes" id="UP000247346"/>
    </source>
</evidence>
<feature type="transmembrane region" description="Helical" evidence="2">
    <location>
        <begin position="427"/>
        <end position="445"/>
    </location>
</feature>
<feature type="compositionally biased region" description="Basic and acidic residues" evidence="1">
    <location>
        <begin position="518"/>
        <end position="527"/>
    </location>
</feature>
<accession>A0A2P5Z561</accession>
<dbReference type="Pfam" id="PF03929">
    <property type="entry name" value="PepSY_TM"/>
    <property type="match status" value="1"/>
</dbReference>
<evidence type="ECO:0000313" key="3">
    <source>
        <dbReference type="EMBL" id="PPU83115.1"/>
    </source>
</evidence>
<dbReference type="GeneID" id="93879126"/>
<feature type="transmembrane region" description="Helical" evidence="2">
    <location>
        <begin position="452"/>
        <end position="470"/>
    </location>
</feature>
<reference evidence="3 4" key="1">
    <citation type="submission" date="2016-08" db="EMBL/GenBank/DDBJ databases">
        <authorList>
            <person name="Seilhamer J.J."/>
        </authorList>
    </citation>
    <scope>NUCLEOTIDE SEQUENCE [LARGE SCALE GENOMIC DNA]</scope>
    <source>
        <strain evidence="3 4">CFBP4641</strain>
    </source>
</reference>
<dbReference type="EMBL" id="MDEK01000006">
    <property type="protein sequence ID" value="PPU83115.1"/>
    <property type="molecule type" value="Genomic_DNA"/>
</dbReference>
<dbReference type="PANTHER" id="PTHR34219:SF4">
    <property type="entry name" value="PEPSY DOMAIN-CONTAINING PROTEIN"/>
    <property type="match status" value="1"/>
</dbReference>
<feature type="transmembrane region" description="Helical" evidence="2">
    <location>
        <begin position="485"/>
        <end position="505"/>
    </location>
</feature>
<keyword evidence="2" id="KW-0472">Membrane</keyword>
<sequence>MKQGFRQSMAWLHTWSGLLVSWVLLLIFMAGTASYFRNEISQWMRPELPRTQPSTDVVAARAVALLQREAPQSPQWFVSLANPRAPFTDLFWRNPPPADGSRPSRKELFGNALLDPVSGEASQTRETRGGDFFYRLHFDLHYMPALWARYIVGFCAMFMLVAIISGVITHKKIFKDFFTFRPAKGQRSWLDFHNASAVLALPYHAMITYTGLVTLMLMYLPWGIKTAYPDAEQAFYAEAFQEPQNLREASGTPGRMLPIAQLLDVARREWGAQAPIAGFTVYNAGDAAAAIQIRQGDGQRLSYTTPSLLLDATSGQILGRSGELGAAAETRSTLYGLHLAHFAGPWLRWLFFGCGLLGCLMVASGAILWAVKERPKHAKAGRIGLGLRLVDALNIGTVAGLPIAFAAYFWGNRLLPLHLESRPENEAAVFFLAWAAALIAAQVWPKRAMWAWQLYAGAALFGLLPLLNALTTEAHLGVSLLAGDWALAGFDLVCLFLGVALALAARRMQRWQPPLSAAERRARERGGSAKPVLATEGA</sequence>
<proteinExistence type="predicted"/>
<evidence type="ECO:0000256" key="2">
    <source>
        <dbReference type="SAM" id="Phobius"/>
    </source>
</evidence>
<evidence type="ECO:0000256" key="1">
    <source>
        <dbReference type="SAM" id="MobiDB-lite"/>
    </source>
</evidence>
<dbReference type="RefSeq" id="WP_041500180.1">
    <property type="nucleotide sequence ID" value="NZ_CP132343.1"/>
</dbReference>
<dbReference type="AlphaFoldDB" id="A0A2P5Z561"/>
<feature type="transmembrane region" description="Helical" evidence="2">
    <location>
        <begin position="147"/>
        <end position="168"/>
    </location>
</feature>
<gene>
    <name evidence="3" type="ORF">XsacCFBP4641_08040</name>
</gene>
<protein>
    <submittedName>
        <fullName evidence="3">PepSY domain-containing protein</fullName>
    </submittedName>
</protein>
<dbReference type="Proteomes" id="UP000247346">
    <property type="component" value="Unassembled WGS sequence"/>
</dbReference>
<dbReference type="STRING" id="56458.SB85_02100"/>
<dbReference type="InterPro" id="IPR005625">
    <property type="entry name" value="PepSY-ass_TM"/>
</dbReference>
<organism evidence="3 4">
    <name type="scientific">Xanthomonas sacchari</name>
    <dbReference type="NCBI Taxonomy" id="56458"/>
    <lineage>
        <taxon>Bacteria</taxon>
        <taxon>Pseudomonadati</taxon>
        <taxon>Pseudomonadota</taxon>
        <taxon>Gammaproteobacteria</taxon>
        <taxon>Lysobacterales</taxon>
        <taxon>Lysobacteraceae</taxon>
        <taxon>Xanthomonas</taxon>
    </lineage>
</organism>